<comment type="caution">
    <text evidence="2">The sequence shown here is derived from an EMBL/GenBank/DDBJ whole genome shotgun (WGS) entry which is preliminary data.</text>
</comment>
<keyword evidence="3" id="KW-1185">Reference proteome</keyword>
<protein>
    <submittedName>
        <fullName evidence="2">Heat shock factor (HSF)-type, DNA-binding</fullName>
    </submittedName>
</protein>
<dbReference type="AlphaFoldDB" id="A0A103XUC5"/>
<evidence type="ECO:0000256" key="1">
    <source>
        <dbReference type="SAM" id="Coils"/>
    </source>
</evidence>
<organism evidence="2 3">
    <name type="scientific">Cynara cardunculus var. scolymus</name>
    <name type="common">Globe artichoke</name>
    <name type="synonym">Cynara scolymus</name>
    <dbReference type="NCBI Taxonomy" id="59895"/>
    <lineage>
        <taxon>Eukaryota</taxon>
        <taxon>Viridiplantae</taxon>
        <taxon>Streptophyta</taxon>
        <taxon>Embryophyta</taxon>
        <taxon>Tracheophyta</taxon>
        <taxon>Spermatophyta</taxon>
        <taxon>Magnoliopsida</taxon>
        <taxon>eudicotyledons</taxon>
        <taxon>Gunneridae</taxon>
        <taxon>Pentapetalae</taxon>
        <taxon>asterids</taxon>
        <taxon>campanulids</taxon>
        <taxon>Asterales</taxon>
        <taxon>Asteraceae</taxon>
        <taxon>Carduoideae</taxon>
        <taxon>Cardueae</taxon>
        <taxon>Carduinae</taxon>
        <taxon>Cynara</taxon>
    </lineage>
</organism>
<dbReference type="GO" id="GO:0005634">
    <property type="term" value="C:nucleus"/>
    <property type="evidence" value="ECO:0007669"/>
    <property type="project" value="TreeGrafter"/>
</dbReference>
<reference evidence="2 3" key="1">
    <citation type="journal article" date="2016" name="Sci. Rep.">
        <title>The genome sequence of the outbreeding globe artichoke constructed de novo incorporating a phase-aware low-pass sequencing strategy of F1 progeny.</title>
        <authorList>
            <person name="Scaglione D."/>
            <person name="Reyes-Chin-Wo S."/>
            <person name="Acquadro A."/>
            <person name="Froenicke L."/>
            <person name="Portis E."/>
            <person name="Beitel C."/>
            <person name="Tirone M."/>
            <person name="Mauro R."/>
            <person name="Lo Monaco A."/>
            <person name="Mauromicale G."/>
            <person name="Faccioli P."/>
            <person name="Cattivelli L."/>
            <person name="Rieseberg L."/>
            <person name="Michelmore R."/>
            <person name="Lanteri S."/>
        </authorList>
    </citation>
    <scope>NUCLEOTIDE SEQUENCE [LARGE SCALE GENOMIC DNA]</scope>
    <source>
        <strain evidence="2">2C</strain>
    </source>
</reference>
<keyword evidence="2" id="KW-0238">DNA-binding</keyword>
<evidence type="ECO:0000313" key="2">
    <source>
        <dbReference type="EMBL" id="KVH97019.1"/>
    </source>
</evidence>
<keyword evidence="1" id="KW-0175">Coiled coil</keyword>
<gene>
    <name evidence="2" type="ORF">Ccrd_000887</name>
</gene>
<dbReference type="PANTHER" id="PTHR10015:SF308">
    <property type="entry name" value="HSF-TYPE DNA-BINDING DOMAIN-CONTAINING PROTEIN"/>
    <property type="match status" value="1"/>
</dbReference>
<name>A0A103XUC5_CYNCS</name>
<accession>A0A103XUC5</accession>
<dbReference type="Gramene" id="KVH97019">
    <property type="protein sequence ID" value="KVH97019"/>
    <property type="gene ID" value="Ccrd_000887"/>
</dbReference>
<feature type="coiled-coil region" evidence="1">
    <location>
        <begin position="114"/>
        <end position="141"/>
    </location>
</feature>
<proteinExistence type="predicted"/>
<dbReference type="EMBL" id="LEKV01003886">
    <property type="protein sequence ID" value="KVH97019.1"/>
    <property type="molecule type" value="Genomic_DNA"/>
</dbReference>
<dbReference type="STRING" id="59895.A0A103XUC5"/>
<keyword evidence="2" id="KW-0346">Stress response</keyword>
<evidence type="ECO:0000313" key="3">
    <source>
        <dbReference type="Proteomes" id="UP000243975"/>
    </source>
</evidence>
<dbReference type="Proteomes" id="UP000243975">
    <property type="component" value="Unassembled WGS sequence"/>
</dbReference>
<sequence length="168" mass="19757">MIWWRREKRIGGGWCHGMRWGTVSWCGLRRSRCYRATSSTIISPASFVNSTPITYGFKKTSSKRWEFKHEKIQKGHKHLLMEIIRKKCEASGFPACLKPETPSSASSIEDQESMLLLMEENKNLKRETMELQMEIQHMKSLEIKLTDCVSQYMGSTTNHQYQYLTQRW</sequence>
<dbReference type="GO" id="GO:0006357">
    <property type="term" value="P:regulation of transcription by RNA polymerase II"/>
    <property type="evidence" value="ECO:0007669"/>
    <property type="project" value="TreeGrafter"/>
</dbReference>
<dbReference type="GO" id="GO:0000978">
    <property type="term" value="F:RNA polymerase II cis-regulatory region sequence-specific DNA binding"/>
    <property type="evidence" value="ECO:0007669"/>
    <property type="project" value="TreeGrafter"/>
</dbReference>
<dbReference type="PANTHER" id="PTHR10015">
    <property type="entry name" value="HEAT SHOCK TRANSCRIPTION FACTOR"/>
    <property type="match status" value="1"/>
</dbReference>
<dbReference type="GO" id="GO:0003700">
    <property type="term" value="F:DNA-binding transcription factor activity"/>
    <property type="evidence" value="ECO:0007669"/>
    <property type="project" value="TreeGrafter"/>
</dbReference>